<dbReference type="AlphaFoldDB" id="A0A835GVU2"/>
<protein>
    <submittedName>
        <fullName evidence="3">Uncharacterized protein</fullName>
    </submittedName>
</protein>
<evidence type="ECO:0000256" key="2">
    <source>
        <dbReference type="ARBA" id="ARBA00023186"/>
    </source>
</evidence>
<reference evidence="3 4" key="1">
    <citation type="submission" date="2020-10" db="EMBL/GenBank/DDBJ databases">
        <title>The Coptis chinensis genome and diversification of protoberbering-type alkaloids.</title>
        <authorList>
            <person name="Wang B."/>
            <person name="Shu S."/>
            <person name="Song C."/>
            <person name="Liu Y."/>
        </authorList>
    </citation>
    <scope>NUCLEOTIDE SEQUENCE [LARGE SCALE GENOMIC DNA]</scope>
    <source>
        <strain evidence="3">HL-2020</strain>
        <tissue evidence="3">Leaf</tissue>
    </source>
</reference>
<dbReference type="Proteomes" id="UP000631114">
    <property type="component" value="Unassembled WGS sequence"/>
</dbReference>
<dbReference type="SUPFAM" id="SSF110942">
    <property type="entry name" value="HSP90 C-terminal domain"/>
    <property type="match status" value="1"/>
</dbReference>
<dbReference type="Pfam" id="PF00183">
    <property type="entry name" value="HSP90"/>
    <property type="match status" value="1"/>
</dbReference>
<organism evidence="3 4">
    <name type="scientific">Coptis chinensis</name>
    <dbReference type="NCBI Taxonomy" id="261450"/>
    <lineage>
        <taxon>Eukaryota</taxon>
        <taxon>Viridiplantae</taxon>
        <taxon>Streptophyta</taxon>
        <taxon>Embryophyta</taxon>
        <taxon>Tracheophyta</taxon>
        <taxon>Spermatophyta</taxon>
        <taxon>Magnoliopsida</taxon>
        <taxon>Ranunculales</taxon>
        <taxon>Ranunculaceae</taxon>
        <taxon>Coptidoideae</taxon>
        <taxon>Coptis</taxon>
    </lineage>
</organism>
<dbReference type="OrthoDB" id="1744115at2759"/>
<proteinExistence type="inferred from homology"/>
<evidence type="ECO:0000313" key="3">
    <source>
        <dbReference type="EMBL" id="KAF9588481.1"/>
    </source>
</evidence>
<dbReference type="InterPro" id="IPR037196">
    <property type="entry name" value="HSP90_C"/>
</dbReference>
<dbReference type="GO" id="GO:0140662">
    <property type="term" value="F:ATP-dependent protein folding chaperone"/>
    <property type="evidence" value="ECO:0007669"/>
    <property type="project" value="InterPro"/>
</dbReference>
<accession>A0A835GVU2</accession>
<gene>
    <name evidence="3" type="ORF">IFM89_011641</name>
</gene>
<dbReference type="GO" id="GO:0051082">
    <property type="term" value="F:unfolded protein binding"/>
    <property type="evidence" value="ECO:0007669"/>
    <property type="project" value="InterPro"/>
</dbReference>
<dbReference type="GO" id="GO:0005524">
    <property type="term" value="F:ATP binding"/>
    <property type="evidence" value="ECO:0007669"/>
    <property type="project" value="InterPro"/>
</dbReference>
<keyword evidence="2" id="KW-0143">Chaperone</keyword>
<keyword evidence="4" id="KW-1185">Reference proteome</keyword>
<sequence length="160" mass="18052">MLWILPAVWWIGEYGWTANMERIMKARLSGDSSMAGYMYSKKTMEINPENSIMEEPRKRAHLYTILELCRAFDQIFKEHLDGGRWKTAFSDQHGCYLSECLLGLAFVSVLRFGIRGPALSTSLVTSLSALALFTLLSRKLNQAWTPRLVDATKTGSPSLA</sequence>
<dbReference type="Gene3D" id="1.20.120.790">
    <property type="entry name" value="Heat shock protein 90, C-terminal domain"/>
    <property type="match status" value="1"/>
</dbReference>
<comment type="caution">
    <text evidence="3">The sequence shown here is derived from an EMBL/GenBank/DDBJ whole genome shotgun (WGS) entry which is preliminary data.</text>
</comment>
<dbReference type="PANTHER" id="PTHR11528">
    <property type="entry name" value="HEAT SHOCK PROTEIN 90 FAMILY MEMBER"/>
    <property type="match status" value="1"/>
</dbReference>
<comment type="similarity">
    <text evidence="1">Belongs to the heat shock protein 90 family.</text>
</comment>
<dbReference type="EMBL" id="JADFTS010000009">
    <property type="protein sequence ID" value="KAF9588481.1"/>
    <property type="molecule type" value="Genomic_DNA"/>
</dbReference>
<dbReference type="InterPro" id="IPR001404">
    <property type="entry name" value="Hsp90_fam"/>
</dbReference>
<dbReference type="GO" id="GO:0016887">
    <property type="term" value="F:ATP hydrolysis activity"/>
    <property type="evidence" value="ECO:0007669"/>
    <property type="project" value="InterPro"/>
</dbReference>
<evidence type="ECO:0000256" key="1">
    <source>
        <dbReference type="ARBA" id="ARBA00008239"/>
    </source>
</evidence>
<evidence type="ECO:0000313" key="4">
    <source>
        <dbReference type="Proteomes" id="UP000631114"/>
    </source>
</evidence>
<name>A0A835GVU2_9MAGN</name>